<dbReference type="AlphaFoldDB" id="A0A6I8R3C8"/>
<reference evidence="3" key="1">
    <citation type="journal article" date="2010" name="Science">
        <title>The genome of the Western clawed frog Xenopus tropicalis.</title>
        <authorList>
            <person name="Hellsten U."/>
            <person name="Harland R.M."/>
            <person name="Gilchrist M.J."/>
            <person name="Hendrix D."/>
            <person name="Jurka J."/>
            <person name="Kapitonov V."/>
            <person name="Ovcharenko I."/>
            <person name="Putnam N.H."/>
            <person name="Shu S."/>
            <person name="Taher L."/>
            <person name="Blitz I.L."/>
            <person name="Blumberg B."/>
            <person name="Dichmann D.S."/>
            <person name="Dubchak I."/>
            <person name="Amaya E."/>
            <person name="Detter J.C."/>
            <person name="Fletcher R."/>
            <person name="Gerhard D.S."/>
            <person name="Goodstein D."/>
            <person name="Graves T."/>
            <person name="Grigoriev I.V."/>
            <person name="Grimwood J."/>
            <person name="Kawashima T."/>
            <person name="Lindquist E."/>
            <person name="Lucas S.M."/>
            <person name="Mead P.E."/>
            <person name="Mitros T."/>
            <person name="Ogino H."/>
            <person name="Ohta Y."/>
            <person name="Poliakov A.V."/>
            <person name="Pollet N."/>
            <person name="Robert J."/>
            <person name="Salamov A."/>
            <person name="Sater A.K."/>
            <person name="Schmutz J."/>
            <person name="Terry A."/>
            <person name="Vize P.D."/>
            <person name="Warren W.C."/>
            <person name="Wells D."/>
            <person name="Wills A."/>
            <person name="Wilson R.K."/>
            <person name="Zimmerman L.B."/>
            <person name="Zorn A.M."/>
            <person name="Grainger R."/>
            <person name="Grammer T."/>
            <person name="Khokha M.K."/>
            <person name="Richardson P.M."/>
            <person name="Rokhsar D.S."/>
        </authorList>
    </citation>
    <scope>NUCLEOTIDE SEQUENCE [LARGE SCALE GENOMIC DNA]</scope>
    <source>
        <strain evidence="3">Nigerian</strain>
    </source>
</reference>
<proteinExistence type="predicted"/>
<accession>A0A6I8R3C8</accession>
<dbReference type="InParanoid" id="A0A6I8R3C8"/>
<evidence type="ECO:0000256" key="2">
    <source>
        <dbReference type="SAM" id="MobiDB-lite"/>
    </source>
</evidence>
<evidence type="ECO:0008006" key="4">
    <source>
        <dbReference type="Google" id="ProtNLM"/>
    </source>
</evidence>
<dbReference type="GeneTree" id="ENSGT00400000022269"/>
<feature type="coiled-coil region" evidence="1">
    <location>
        <begin position="20"/>
        <end position="145"/>
    </location>
</feature>
<dbReference type="Ensembl" id="ENSXETT00000092946">
    <property type="protein sequence ID" value="ENSXETP00000075756"/>
    <property type="gene ID" value="ENSXETG00000033620"/>
</dbReference>
<sequence length="444" mass="50966">MSSSLQITSSLKLLDTDLENSTIQKQRKELQLLIAELKDRDQELNDMVAIHQKQMLAWEGDRQQVLYLEQKCSKLENELQQRNEIIRSLTKRIKLLQSQQHNQRASLENTLESTQHQLEELSRRASAASSQCQDLEEKNRSLSDTVLELSGHVRRLQAREQELATLLRLKDNDIIEATNHITEFTSRFKELEAGLREAVKSGLNGQKCEVNKLKDDLSQKTAENNEQREEIIRLKQESAYLHSELIYTAERENRKDQLLQLAKSKQDRTDTELQNLRKIYVKQQHDMQFLQISLESSKDAVPKYELTEDEISEGPLNISSLFLDSVGKDGFLANRQNLHCSLPVDLKIPLMQSTLKDSDCHKSPKSLSPTLKLQRLIADSRQMVADLELSDLLPGPYQVSSSSQVADVHQKRKPQEMDKEAKLSDCYMSEGFSEANLQDSIQNN</sequence>
<organism evidence="3">
    <name type="scientific">Xenopus tropicalis</name>
    <name type="common">Western clawed frog</name>
    <name type="synonym">Silurana tropicalis</name>
    <dbReference type="NCBI Taxonomy" id="8364"/>
    <lineage>
        <taxon>Eukaryota</taxon>
        <taxon>Metazoa</taxon>
        <taxon>Chordata</taxon>
        <taxon>Craniata</taxon>
        <taxon>Vertebrata</taxon>
        <taxon>Euteleostomi</taxon>
        <taxon>Amphibia</taxon>
        <taxon>Batrachia</taxon>
        <taxon>Anura</taxon>
        <taxon>Pipoidea</taxon>
        <taxon>Pipidae</taxon>
        <taxon>Xenopodinae</taxon>
        <taxon>Xenopus</taxon>
        <taxon>Silurana</taxon>
    </lineage>
</organism>
<dbReference type="Bgee" id="ENSXETG00000033620">
    <property type="expression patterns" value="Expressed in testis and 13 other cell types or tissues"/>
</dbReference>
<feature type="region of interest" description="Disordered" evidence="2">
    <location>
        <begin position="397"/>
        <end position="421"/>
    </location>
</feature>
<protein>
    <recommendedName>
        <fullName evidence="4">Coiled-coil domain containing 62</fullName>
    </recommendedName>
</protein>
<reference evidence="3" key="2">
    <citation type="submission" date="2020-05" db="UniProtKB">
        <authorList>
            <consortium name="Ensembl"/>
        </authorList>
    </citation>
    <scope>IDENTIFICATION</scope>
</reference>
<feature type="coiled-coil region" evidence="1">
    <location>
        <begin position="203"/>
        <end position="237"/>
    </location>
</feature>
<keyword evidence="1" id="KW-0175">Coiled coil</keyword>
<name>A0A6I8R3C8_XENTR</name>
<evidence type="ECO:0000256" key="1">
    <source>
        <dbReference type="SAM" id="Coils"/>
    </source>
</evidence>
<dbReference type="Gene3D" id="1.20.5.170">
    <property type="match status" value="1"/>
</dbReference>
<evidence type="ECO:0000313" key="3">
    <source>
        <dbReference type="Ensembl" id="ENSXETP00000075756"/>
    </source>
</evidence>